<feature type="compositionally biased region" description="Polar residues" evidence="1">
    <location>
        <begin position="1"/>
        <end position="22"/>
    </location>
</feature>
<organism evidence="2 3">
    <name type="scientific">Burkholderia thailandensis</name>
    <dbReference type="NCBI Taxonomy" id="57975"/>
    <lineage>
        <taxon>Bacteria</taxon>
        <taxon>Pseudomonadati</taxon>
        <taxon>Pseudomonadota</taxon>
        <taxon>Betaproteobacteria</taxon>
        <taxon>Burkholderiales</taxon>
        <taxon>Burkholderiaceae</taxon>
        <taxon>Burkholderia</taxon>
        <taxon>pseudomallei group</taxon>
    </lineage>
</organism>
<accession>A0AAW9CTW3</accession>
<proteinExistence type="predicted"/>
<evidence type="ECO:0000313" key="3">
    <source>
        <dbReference type="Proteomes" id="UP001272137"/>
    </source>
</evidence>
<dbReference type="Proteomes" id="UP001272137">
    <property type="component" value="Unassembled WGS sequence"/>
</dbReference>
<evidence type="ECO:0000256" key="1">
    <source>
        <dbReference type="SAM" id="MobiDB-lite"/>
    </source>
</evidence>
<protein>
    <submittedName>
        <fullName evidence="2">Uncharacterized protein</fullName>
    </submittedName>
</protein>
<sequence length="134" mass="14831">MNLRSTHATNETQATHPRSQNVRHAQIAMPAIAAQAARSARRHRLRSIPNQRRNAAESAFFRWPPKPAPNPCAIDAGYRLSVAESTSTGRRASSRTAVRSPSNVFHSRRIRAVSLILAPMRATPVGRALFFPEN</sequence>
<reference evidence="2" key="1">
    <citation type="submission" date="2018-08" db="EMBL/GenBank/DDBJ databases">
        <title>Identification of Burkholderia cepacia strains that express a Burkholderia pseudomallei-like capsular polysaccharide.</title>
        <authorList>
            <person name="Burtnick M.N."/>
            <person name="Vongsouvath M."/>
            <person name="Newton P."/>
            <person name="Wuthiekanun V."/>
            <person name="Limmathurotsakul D."/>
            <person name="Brett P.J."/>
            <person name="Chantratita N."/>
            <person name="Dance D.A."/>
        </authorList>
    </citation>
    <scope>NUCLEOTIDE SEQUENCE</scope>
    <source>
        <strain evidence="2">SBXCC001</strain>
    </source>
</reference>
<name>A0AAW9CTW3_BURTH</name>
<dbReference type="EMBL" id="QXCT01000001">
    <property type="protein sequence ID" value="MDW9252553.1"/>
    <property type="molecule type" value="Genomic_DNA"/>
</dbReference>
<feature type="region of interest" description="Disordered" evidence="1">
    <location>
        <begin position="1"/>
        <end position="23"/>
    </location>
</feature>
<gene>
    <name evidence="2" type="ORF">C7S16_6495</name>
</gene>
<dbReference type="AlphaFoldDB" id="A0AAW9CTW3"/>
<comment type="caution">
    <text evidence="2">The sequence shown here is derived from an EMBL/GenBank/DDBJ whole genome shotgun (WGS) entry which is preliminary data.</text>
</comment>
<evidence type="ECO:0000313" key="2">
    <source>
        <dbReference type="EMBL" id="MDW9252553.1"/>
    </source>
</evidence>